<accession>A0A0R1HHV2</accession>
<proteinExistence type="predicted"/>
<dbReference type="Gene3D" id="1.10.10.10">
    <property type="entry name" value="Winged helix-like DNA-binding domain superfamily/Winged helix DNA-binding domain"/>
    <property type="match status" value="1"/>
</dbReference>
<dbReference type="InterPro" id="IPR001845">
    <property type="entry name" value="HTH_ArsR_DNA-bd_dom"/>
</dbReference>
<dbReference type="AlphaFoldDB" id="A0A0R1HHV2"/>
<dbReference type="InterPro" id="IPR036390">
    <property type="entry name" value="WH_DNA-bd_sf"/>
</dbReference>
<evidence type="ECO:0000256" key="2">
    <source>
        <dbReference type="ARBA" id="ARBA00023125"/>
    </source>
</evidence>
<dbReference type="RefSeq" id="WP_057973751.1">
    <property type="nucleotide sequence ID" value="NZ_AZDI01000002.1"/>
</dbReference>
<protein>
    <recommendedName>
        <fullName evidence="4">HTH arsR-type domain-containing protein</fullName>
    </recommendedName>
</protein>
<keyword evidence="2" id="KW-0238">DNA-binding</keyword>
<organism evidence="5 6">
    <name type="scientific">Dellaglioa algida DSM 15638</name>
    <dbReference type="NCBI Taxonomy" id="1423719"/>
    <lineage>
        <taxon>Bacteria</taxon>
        <taxon>Bacillati</taxon>
        <taxon>Bacillota</taxon>
        <taxon>Bacilli</taxon>
        <taxon>Lactobacillales</taxon>
        <taxon>Lactobacillaceae</taxon>
        <taxon>Dellaglioa</taxon>
    </lineage>
</organism>
<comment type="caution">
    <text evidence="5">The sequence shown here is derived from an EMBL/GenBank/DDBJ whole genome shotgun (WGS) entry which is preliminary data.</text>
</comment>
<dbReference type="GO" id="GO:0003677">
    <property type="term" value="F:DNA binding"/>
    <property type="evidence" value="ECO:0007669"/>
    <property type="project" value="UniProtKB-KW"/>
</dbReference>
<dbReference type="Proteomes" id="UP000051450">
    <property type="component" value="Unassembled WGS sequence"/>
</dbReference>
<evidence type="ECO:0000256" key="1">
    <source>
        <dbReference type="ARBA" id="ARBA00023015"/>
    </source>
</evidence>
<dbReference type="InterPro" id="IPR036388">
    <property type="entry name" value="WH-like_DNA-bd_sf"/>
</dbReference>
<dbReference type="STRING" id="1423719.FC66_GL000675"/>
<dbReference type="PRINTS" id="PR00778">
    <property type="entry name" value="HTHARSR"/>
</dbReference>
<dbReference type="InterPro" id="IPR011991">
    <property type="entry name" value="ArsR-like_HTH"/>
</dbReference>
<dbReference type="PATRIC" id="fig|1423719.4.peg.685"/>
<keyword evidence="3" id="KW-0804">Transcription</keyword>
<dbReference type="Pfam" id="PF01022">
    <property type="entry name" value="HTH_5"/>
    <property type="match status" value="1"/>
</dbReference>
<sequence>MEAEELEPRQSEALQEFISNLDILNALADEKRQRLIILLGSRYQRELTVSELVDRMSLSQPAVSHHLKVLKDVGLIDFKQTGLKRFYFLTPDKTLNRLEHLIKMIREGEKLKED</sequence>
<dbReference type="InterPro" id="IPR051081">
    <property type="entry name" value="HTH_MetalResp_TranReg"/>
</dbReference>
<name>A0A0R1HHV2_9LACO</name>
<reference evidence="5 6" key="1">
    <citation type="journal article" date="2015" name="Genome Announc.">
        <title>Expanding the biotechnology potential of lactobacilli through comparative genomics of 213 strains and associated genera.</title>
        <authorList>
            <person name="Sun Z."/>
            <person name="Harris H.M."/>
            <person name="McCann A."/>
            <person name="Guo C."/>
            <person name="Argimon S."/>
            <person name="Zhang W."/>
            <person name="Yang X."/>
            <person name="Jeffery I.B."/>
            <person name="Cooney J.C."/>
            <person name="Kagawa T.F."/>
            <person name="Liu W."/>
            <person name="Song Y."/>
            <person name="Salvetti E."/>
            <person name="Wrobel A."/>
            <person name="Rasinkangas P."/>
            <person name="Parkhill J."/>
            <person name="Rea M.C."/>
            <person name="O'Sullivan O."/>
            <person name="Ritari J."/>
            <person name="Douillard F.P."/>
            <person name="Paul Ross R."/>
            <person name="Yang R."/>
            <person name="Briner A.E."/>
            <person name="Felis G.E."/>
            <person name="de Vos W.M."/>
            <person name="Barrangou R."/>
            <person name="Klaenhammer T.R."/>
            <person name="Caufield P.W."/>
            <person name="Cui Y."/>
            <person name="Zhang H."/>
            <person name="O'Toole P.W."/>
        </authorList>
    </citation>
    <scope>NUCLEOTIDE SEQUENCE [LARGE SCALE GENOMIC DNA]</scope>
    <source>
        <strain evidence="5 6">DSM 15638</strain>
    </source>
</reference>
<dbReference type="EMBL" id="AZDI01000002">
    <property type="protein sequence ID" value="KRK46174.1"/>
    <property type="molecule type" value="Genomic_DNA"/>
</dbReference>
<dbReference type="PANTHER" id="PTHR33154:SF33">
    <property type="entry name" value="TRANSCRIPTIONAL REPRESSOR SDPR"/>
    <property type="match status" value="1"/>
</dbReference>
<dbReference type="OrthoDB" id="9798835at2"/>
<feature type="domain" description="HTH arsR-type" evidence="4">
    <location>
        <begin position="12"/>
        <end position="109"/>
    </location>
</feature>
<gene>
    <name evidence="5" type="ORF">FC66_GL000675</name>
</gene>
<evidence type="ECO:0000313" key="6">
    <source>
        <dbReference type="Proteomes" id="UP000051450"/>
    </source>
</evidence>
<evidence type="ECO:0000313" key="5">
    <source>
        <dbReference type="EMBL" id="KRK46174.1"/>
    </source>
</evidence>
<dbReference type="SMART" id="SM00418">
    <property type="entry name" value="HTH_ARSR"/>
    <property type="match status" value="1"/>
</dbReference>
<dbReference type="PROSITE" id="PS50987">
    <property type="entry name" value="HTH_ARSR_2"/>
    <property type="match status" value="1"/>
</dbReference>
<dbReference type="CDD" id="cd00090">
    <property type="entry name" value="HTH_ARSR"/>
    <property type="match status" value="1"/>
</dbReference>
<keyword evidence="6" id="KW-1185">Reference proteome</keyword>
<dbReference type="GO" id="GO:0003700">
    <property type="term" value="F:DNA-binding transcription factor activity"/>
    <property type="evidence" value="ECO:0007669"/>
    <property type="project" value="InterPro"/>
</dbReference>
<dbReference type="NCBIfam" id="NF033788">
    <property type="entry name" value="HTH_metalloreg"/>
    <property type="match status" value="1"/>
</dbReference>
<dbReference type="PANTHER" id="PTHR33154">
    <property type="entry name" value="TRANSCRIPTIONAL REGULATOR, ARSR FAMILY"/>
    <property type="match status" value="1"/>
</dbReference>
<dbReference type="SUPFAM" id="SSF46785">
    <property type="entry name" value="Winged helix' DNA-binding domain"/>
    <property type="match status" value="1"/>
</dbReference>
<keyword evidence="1" id="KW-0805">Transcription regulation</keyword>
<evidence type="ECO:0000256" key="3">
    <source>
        <dbReference type="ARBA" id="ARBA00023163"/>
    </source>
</evidence>
<evidence type="ECO:0000259" key="4">
    <source>
        <dbReference type="PROSITE" id="PS50987"/>
    </source>
</evidence>
<dbReference type="GeneID" id="83549064"/>